<dbReference type="PANTHER" id="PTHR12558">
    <property type="entry name" value="CELL DIVISION CYCLE 16,23,27"/>
    <property type="match status" value="1"/>
</dbReference>
<dbReference type="SMART" id="SM00028">
    <property type="entry name" value="TPR"/>
    <property type="match status" value="4"/>
</dbReference>
<dbReference type="EMBL" id="UINC01000888">
    <property type="protein sequence ID" value="SUZ62714.1"/>
    <property type="molecule type" value="Genomic_DNA"/>
</dbReference>
<dbReference type="PANTHER" id="PTHR12558:SF13">
    <property type="entry name" value="CELL DIVISION CYCLE PROTEIN 27 HOMOLOG"/>
    <property type="match status" value="1"/>
</dbReference>
<dbReference type="Gene3D" id="1.25.40.10">
    <property type="entry name" value="Tetratricopeptide repeat domain"/>
    <property type="match status" value="2"/>
</dbReference>
<gene>
    <name evidence="1" type="ORF">METZ01_LOCUS15568</name>
</gene>
<dbReference type="InterPro" id="IPR011990">
    <property type="entry name" value="TPR-like_helical_dom_sf"/>
</dbReference>
<dbReference type="AlphaFoldDB" id="A0A381P7X7"/>
<dbReference type="PROSITE" id="PS51257">
    <property type="entry name" value="PROKAR_LIPOPROTEIN"/>
    <property type="match status" value="1"/>
</dbReference>
<dbReference type="PROSITE" id="PS50005">
    <property type="entry name" value="TPR"/>
    <property type="match status" value="1"/>
</dbReference>
<accession>A0A381P7X7</accession>
<proteinExistence type="predicted"/>
<reference evidence="1" key="1">
    <citation type="submission" date="2018-05" db="EMBL/GenBank/DDBJ databases">
        <authorList>
            <person name="Lanie J.A."/>
            <person name="Ng W.-L."/>
            <person name="Kazmierczak K.M."/>
            <person name="Andrzejewski T.M."/>
            <person name="Davidsen T.M."/>
            <person name="Wayne K.J."/>
            <person name="Tettelin H."/>
            <person name="Glass J.I."/>
            <person name="Rusch D."/>
            <person name="Podicherti R."/>
            <person name="Tsui H.-C.T."/>
            <person name="Winkler M.E."/>
        </authorList>
    </citation>
    <scope>NUCLEOTIDE SEQUENCE</scope>
</reference>
<organism evidence="1">
    <name type="scientific">marine metagenome</name>
    <dbReference type="NCBI Taxonomy" id="408172"/>
    <lineage>
        <taxon>unclassified sequences</taxon>
        <taxon>metagenomes</taxon>
        <taxon>ecological metagenomes</taxon>
    </lineage>
</organism>
<dbReference type="SUPFAM" id="SSF48452">
    <property type="entry name" value="TPR-like"/>
    <property type="match status" value="1"/>
</dbReference>
<evidence type="ECO:0000313" key="1">
    <source>
        <dbReference type="EMBL" id="SUZ62714.1"/>
    </source>
</evidence>
<dbReference type="InterPro" id="IPR019734">
    <property type="entry name" value="TPR_rpt"/>
</dbReference>
<dbReference type="Pfam" id="PF13181">
    <property type="entry name" value="TPR_8"/>
    <property type="match status" value="1"/>
</dbReference>
<sequence>MIDRARAKRLAGLAITSVLLSACFDDGGDESSILRGDEAAARGDMDAALAEYRLAVRRGGSDDAPALTRVAHTYAQMGRIDEAGEFYGRAVEEDPDFADQAVSDMVRLARAARDRDDLFGLTSAMEAAMSFRPGITMQDMALPLARQYFRSGEYAKALPYYQASIAAMQEDTLPDVVFEAGSAYDEVGDCRRALHYYEQYRRLISRYQRSEIDWKIGSCSQRLARDLRDEGEDEEALFHIERTIELGEPRSDQASAYVEMAEILSDLGRCQDAMDAYDQVGRVDQTGTSPFVDLARWRYDQLRFQGPAGGGLGTGC</sequence>
<protein>
    <submittedName>
        <fullName evidence="1">Uncharacterized protein</fullName>
    </submittedName>
</protein>
<name>A0A381P7X7_9ZZZZ</name>